<gene>
    <name evidence="1" type="ORF">LCMAC201_01330</name>
</gene>
<proteinExistence type="predicted"/>
<reference evidence="1" key="1">
    <citation type="journal article" date="2019" name="MBio">
        <title>Virus Genomes from Deep Sea Sediments Expand the Ocean Megavirome and Support Independent Origins of Viral Gigantism.</title>
        <authorList>
            <person name="Backstrom D."/>
            <person name="Yutin N."/>
            <person name="Jorgensen S.L."/>
            <person name="Dharamshi J."/>
            <person name="Homa F."/>
            <person name="Zaremba-Niedwiedzka K."/>
            <person name="Spang A."/>
            <person name="Wolf Y.I."/>
            <person name="Koonin E.V."/>
            <person name="Ettema T.J."/>
        </authorList>
    </citation>
    <scope>NUCLEOTIDE SEQUENCE</scope>
</reference>
<dbReference type="EMBL" id="MK500346">
    <property type="protein sequence ID" value="QBK87231.1"/>
    <property type="molecule type" value="Genomic_DNA"/>
</dbReference>
<protein>
    <submittedName>
        <fullName evidence="1">Uncharacterized protein</fullName>
    </submittedName>
</protein>
<accession>A0A481YWG2</accession>
<name>A0A481YWG2_9VIRU</name>
<organism evidence="1">
    <name type="scientific">Marseillevirus LCMAC201</name>
    <dbReference type="NCBI Taxonomy" id="2506605"/>
    <lineage>
        <taxon>Viruses</taxon>
        <taxon>Varidnaviria</taxon>
        <taxon>Bamfordvirae</taxon>
        <taxon>Nucleocytoviricota</taxon>
        <taxon>Megaviricetes</taxon>
        <taxon>Pimascovirales</taxon>
        <taxon>Pimascovirales incertae sedis</taxon>
        <taxon>Marseilleviridae</taxon>
    </lineage>
</organism>
<evidence type="ECO:0000313" key="1">
    <source>
        <dbReference type="EMBL" id="QBK87231.1"/>
    </source>
</evidence>
<sequence>MHKSIGRSYYSPKEICSREYDGDHENAYLIDEMLGGFCYEIVEETEKLYKKYIEKNKNASQPYIVAFMRLYVFDLEFVVHPLFKIKQFAEQESCYSGWGNTSMFTAVRFADFFTQNEKTYIERRMSINTVKTQCSECKKSPKFTCNCRRRFCEKCARKIYPNIDKKKQYDSTWCSHCNDSDR</sequence>